<sequence length="113" mass="12638">MRRSTAWNEYDWFDGGPNDHKSRMGCKRKCVDVLKVGLVIQMILEGSFVEGGGGGGLRWGAMGHSDTMELWRWALVADKELEYVEDSAVGRSAKASLVEMGLSGEYVCAMMWW</sequence>
<evidence type="ECO:0000313" key="2">
    <source>
        <dbReference type="Proteomes" id="UP000664132"/>
    </source>
</evidence>
<dbReference type="AlphaFoldDB" id="A0A8H7TEH1"/>
<organism evidence="1 2">
    <name type="scientific">Cadophora malorum</name>
    <dbReference type="NCBI Taxonomy" id="108018"/>
    <lineage>
        <taxon>Eukaryota</taxon>
        <taxon>Fungi</taxon>
        <taxon>Dikarya</taxon>
        <taxon>Ascomycota</taxon>
        <taxon>Pezizomycotina</taxon>
        <taxon>Leotiomycetes</taxon>
        <taxon>Helotiales</taxon>
        <taxon>Ploettnerulaceae</taxon>
        <taxon>Cadophora</taxon>
    </lineage>
</organism>
<dbReference type="EMBL" id="JAFJYH010000157">
    <property type="protein sequence ID" value="KAG4417363.1"/>
    <property type="molecule type" value="Genomic_DNA"/>
</dbReference>
<comment type="caution">
    <text evidence="1">The sequence shown here is derived from an EMBL/GenBank/DDBJ whole genome shotgun (WGS) entry which is preliminary data.</text>
</comment>
<gene>
    <name evidence="1" type="ORF">IFR04_009504</name>
</gene>
<dbReference type="Proteomes" id="UP000664132">
    <property type="component" value="Unassembled WGS sequence"/>
</dbReference>
<protein>
    <submittedName>
        <fullName evidence="1">Uncharacterized protein</fullName>
    </submittedName>
</protein>
<keyword evidence="2" id="KW-1185">Reference proteome</keyword>
<evidence type="ECO:0000313" key="1">
    <source>
        <dbReference type="EMBL" id="KAG4417363.1"/>
    </source>
</evidence>
<reference evidence="1" key="1">
    <citation type="submission" date="2021-02" db="EMBL/GenBank/DDBJ databases">
        <title>Genome sequence Cadophora malorum strain M34.</title>
        <authorList>
            <person name="Stefanovic E."/>
            <person name="Vu D."/>
            <person name="Scully C."/>
            <person name="Dijksterhuis J."/>
            <person name="Roader J."/>
            <person name="Houbraken J."/>
        </authorList>
    </citation>
    <scope>NUCLEOTIDE SEQUENCE</scope>
    <source>
        <strain evidence="1">M34</strain>
    </source>
</reference>
<proteinExistence type="predicted"/>
<accession>A0A8H7TEH1</accession>
<name>A0A8H7TEH1_9HELO</name>